<evidence type="ECO:0000256" key="1">
    <source>
        <dbReference type="ARBA" id="ARBA00004167"/>
    </source>
</evidence>
<feature type="transmembrane region" description="Helical" evidence="6">
    <location>
        <begin position="30"/>
        <end position="48"/>
    </location>
</feature>
<accession>A0ABU9BQD6</accession>
<sequence>MSALSVSFQNRVLAWSVPEEDDRRFRAVSSWVMGLCLLFALLLPWIPLPERTREDAVQPLPPPLAKLLLDDKKPLPPPTPAKPIETAQAQAEPVKPQKKPDEPTLKAERDRKQPPVAEARNPIPGKPPGEALDAARRKATGVGLLAMKDQLTELHSAPTAVQLNKEAIKPGLGVGTGVGAGVGAGNEQGIPVRSMITSNATGGSGGINTAGYSRNTGGGGLAGRSTTLVEGTAGGGGGGGPGGGGGSAMGGKGTGAGSPGGTLQKGSSGKASRSIEEIRLVFERNKGAIYAIYNRALREDPGLQGKVVVELKIAPAGQVVSCRIVSSELKAPELEQKLLARIQQFDFGAKDVDQMVVTYPMDFLPS</sequence>
<keyword evidence="2 6" id="KW-0812">Transmembrane</keyword>
<dbReference type="Proteomes" id="UP001371218">
    <property type="component" value="Unassembled WGS sequence"/>
</dbReference>
<feature type="region of interest" description="Disordered" evidence="5">
    <location>
        <begin position="64"/>
        <end position="131"/>
    </location>
</feature>
<gene>
    <name evidence="7" type="ORF">AACH06_15255</name>
</gene>
<dbReference type="InterPro" id="IPR049806">
    <property type="entry name" value="MasK-like_C"/>
</dbReference>
<protein>
    <submittedName>
        <fullName evidence="7">AgmX/PglI C-terminal domain-containing protein</fullName>
    </submittedName>
</protein>
<evidence type="ECO:0000256" key="2">
    <source>
        <dbReference type="ARBA" id="ARBA00022692"/>
    </source>
</evidence>
<keyword evidence="3 6" id="KW-1133">Transmembrane helix</keyword>
<evidence type="ECO:0000256" key="3">
    <source>
        <dbReference type="ARBA" id="ARBA00022989"/>
    </source>
</evidence>
<keyword evidence="4 6" id="KW-0472">Membrane</keyword>
<dbReference type="EMBL" id="JBBUTG010000009">
    <property type="protein sequence ID" value="MEK8032184.1"/>
    <property type="molecule type" value="Genomic_DNA"/>
</dbReference>
<evidence type="ECO:0000256" key="6">
    <source>
        <dbReference type="SAM" id="Phobius"/>
    </source>
</evidence>
<dbReference type="NCBIfam" id="TIGR01352">
    <property type="entry name" value="tonB_Cterm"/>
    <property type="match status" value="1"/>
</dbReference>
<feature type="compositionally biased region" description="Gly residues" evidence="5">
    <location>
        <begin position="232"/>
        <end position="260"/>
    </location>
</feature>
<dbReference type="RefSeq" id="WP_341426597.1">
    <property type="nucleotide sequence ID" value="NZ_JBBUTG010000009.1"/>
</dbReference>
<name>A0ABU9BQD6_9BURK</name>
<reference evidence="7 8" key="1">
    <citation type="submission" date="2024-04" db="EMBL/GenBank/DDBJ databases">
        <title>Novel species of the genus Ideonella isolated from streams.</title>
        <authorList>
            <person name="Lu H."/>
        </authorList>
    </citation>
    <scope>NUCLEOTIDE SEQUENCE [LARGE SCALE GENOMIC DNA]</scope>
    <source>
        <strain evidence="7 8">DXS29W</strain>
    </source>
</reference>
<evidence type="ECO:0000256" key="4">
    <source>
        <dbReference type="ARBA" id="ARBA00023136"/>
    </source>
</evidence>
<comment type="subcellular location">
    <subcellularLocation>
        <location evidence="1">Membrane</location>
        <topology evidence="1">Single-pass membrane protein</topology>
    </subcellularLocation>
</comment>
<dbReference type="InterPro" id="IPR006260">
    <property type="entry name" value="TonB/TolA_C"/>
</dbReference>
<organism evidence="7 8">
    <name type="scientific">Ideonella lacteola</name>
    <dbReference type="NCBI Taxonomy" id="2984193"/>
    <lineage>
        <taxon>Bacteria</taxon>
        <taxon>Pseudomonadati</taxon>
        <taxon>Pseudomonadota</taxon>
        <taxon>Betaproteobacteria</taxon>
        <taxon>Burkholderiales</taxon>
        <taxon>Sphaerotilaceae</taxon>
        <taxon>Ideonella</taxon>
    </lineage>
</organism>
<feature type="region of interest" description="Disordered" evidence="5">
    <location>
        <begin position="228"/>
        <end position="270"/>
    </location>
</feature>
<keyword evidence="8" id="KW-1185">Reference proteome</keyword>
<evidence type="ECO:0000256" key="5">
    <source>
        <dbReference type="SAM" id="MobiDB-lite"/>
    </source>
</evidence>
<comment type="caution">
    <text evidence="7">The sequence shown here is derived from an EMBL/GenBank/DDBJ whole genome shotgun (WGS) entry which is preliminary data.</text>
</comment>
<feature type="compositionally biased region" description="Basic and acidic residues" evidence="5">
    <location>
        <begin position="98"/>
        <end position="113"/>
    </location>
</feature>
<evidence type="ECO:0000313" key="8">
    <source>
        <dbReference type="Proteomes" id="UP001371218"/>
    </source>
</evidence>
<evidence type="ECO:0000313" key="7">
    <source>
        <dbReference type="EMBL" id="MEK8032184.1"/>
    </source>
</evidence>
<dbReference type="NCBIfam" id="NF033768">
    <property type="entry name" value="myxo_SS_tail"/>
    <property type="match status" value="1"/>
</dbReference>
<proteinExistence type="predicted"/>